<dbReference type="SMART" id="SM00275">
    <property type="entry name" value="G_alpha"/>
    <property type="match status" value="1"/>
</dbReference>
<evidence type="ECO:0000256" key="4">
    <source>
        <dbReference type="ARBA" id="ARBA00023224"/>
    </source>
</evidence>
<keyword evidence="3 5" id="KW-0342">GTP-binding</keyword>
<feature type="binding site" evidence="5">
    <location>
        <begin position="164"/>
        <end position="168"/>
    </location>
    <ligand>
        <name>GTP</name>
        <dbReference type="ChEBI" id="CHEBI:37565"/>
    </ligand>
</feature>
<dbReference type="GO" id="GO:0005525">
    <property type="term" value="F:GTP binding"/>
    <property type="evidence" value="ECO:0007669"/>
    <property type="project" value="UniProtKB-KW"/>
</dbReference>
<feature type="binding site" evidence="6">
    <location>
        <position position="145"/>
    </location>
    <ligand>
        <name>Mg(2+)</name>
        <dbReference type="ChEBI" id="CHEBI:18420"/>
    </ligand>
</feature>
<evidence type="ECO:0000256" key="5">
    <source>
        <dbReference type="PIRSR" id="PIRSR601019-1"/>
    </source>
</evidence>
<dbReference type="GO" id="GO:0031683">
    <property type="term" value="F:G-protein beta/gamma-subunit complex binding"/>
    <property type="evidence" value="ECO:0007669"/>
    <property type="project" value="InterPro"/>
</dbReference>
<dbReference type="SUPFAM" id="SSF52540">
    <property type="entry name" value="P-loop containing nucleoside triphosphate hydrolases"/>
    <property type="match status" value="1"/>
</dbReference>
<keyword evidence="6" id="KW-0460">Magnesium</keyword>
<evidence type="ECO:0000256" key="1">
    <source>
        <dbReference type="ARBA" id="ARBA00022723"/>
    </source>
</evidence>
<dbReference type="GO" id="GO:0005834">
    <property type="term" value="C:heterotrimeric G-protein complex"/>
    <property type="evidence" value="ECO:0007669"/>
    <property type="project" value="TreeGrafter"/>
</dbReference>
<dbReference type="GO" id="GO:0046872">
    <property type="term" value="F:metal ion binding"/>
    <property type="evidence" value="ECO:0007669"/>
    <property type="project" value="UniProtKB-KW"/>
</dbReference>
<feature type="binding site" evidence="6">
    <location>
        <position position="14"/>
    </location>
    <ligand>
        <name>Mg(2+)</name>
        <dbReference type="ChEBI" id="CHEBI:18420"/>
    </ligand>
</feature>
<accession>A0A6B2L992</accession>
<dbReference type="Pfam" id="PF00503">
    <property type="entry name" value="G-alpha"/>
    <property type="match status" value="1"/>
</dbReference>
<dbReference type="InterPro" id="IPR011025">
    <property type="entry name" value="GproteinA_insert"/>
</dbReference>
<evidence type="ECO:0000256" key="6">
    <source>
        <dbReference type="PIRSR" id="PIRSR601019-2"/>
    </source>
</evidence>
<feature type="binding site" evidence="5">
    <location>
        <begin position="139"/>
        <end position="145"/>
    </location>
    <ligand>
        <name>GTP</name>
        <dbReference type="ChEBI" id="CHEBI:37565"/>
    </ligand>
</feature>
<dbReference type="GO" id="GO:0001664">
    <property type="term" value="F:G protein-coupled receptor binding"/>
    <property type="evidence" value="ECO:0007669"/>
    <property type="project" value="TreeGrafter"/>
</dbReference>
<sequence>MKILCLGVGGCGKTTFVKQMKIIHGVNWDPIELQNFIKVIRGNYISGLQDVIEIAKKLGKGLKAENEDNIKQLKDYRARNVELGSDQLTVLRALWVDPVVQEIIKEHPEKLTITHLEYFWNNLDRITQDDYSPSDEDILRARMRTAGANSSSICIEKKYFEFFDVGGQKPERAKWQSILEEHNFSAIIYFVASDEYDVEDEEKEFDDSKMHISRLIFSEIVSSGIIDLKIPIILFLNRDDLFEERMKDPKGFESFKQTFPDYGGGADKQQGLDYLKEWFTSVINQEEKHNPVKVHYTCALDTESLVVVWRTVREALLKQTLDNLGLG</sequence>
<dbReference type="InterPro" id="IPR001019">
    <property type="entry name" value="Gprotein_alpha_su"/>
</dbReference>
<dbReference type="PANTHER" id="PTHR10218:SF302">
    <property type="entry name" value="GUANINE NUCLEOTIDE-BINDING PROTEIN ALPHA-5 SUBUNIT"/>
    <property type="match status" value="1"/>
</dbReference>
<keyword evidence="4" id="KW-0807">Transducer</keyword>
<dbReference type="GO" id="GO:0007188">
    <property type="term" value="P:adenylate cyclase-modulating G protein-coupled receptor signaling pathway"/>
    <property type="evidence" value="ECO:0007669"/>
    <property type="project" value="TreeGrafter"/>
</dbReference>
<dbReference type="EMBL" id="GIBP01004654">
    <property type="protein sequence ID" value="NDV33623.1"/>
    <property type="molecule type" value="Transcribed_RNA"/>
</dbReference>
<evidence type="ECO:0000256" key="3">
    <source>
        <dbReference type="ARBA" id="ARBA00023134"/>
    </source>
</evidence>
<evidence type="ECO:0000313" key="7">
    <source>
        <dbReference type="EMBL" id="NDV33623.1"/>
    </source>
</evidence>
<feature type="binding site" evidence="5">
    <location>
        <position position="299"/>
    </location>
    <ligand>
        <name>GTP</name>
        <dbReference type="ChEBI" id="CHEBI:37565"/>
    </ligand>
</feature>
<evidence type="ECO:0000256" key="2">
    <source>
        <dbReference type="ARBA" id="ARBA00022741"/>
    </source>
</evidence>
<keyword evidence="1 6" id="KW-0479">Metal-binding</keyword>
<dbReference type="InterPro" id="IPR027417">
    <property type="entry name" value="P-loop_NTPase"/>
</dbReference>
<dbReference type="GO" id="GO:0003924">
    <property type="term" value="F:GTPase activity"/>
    <property type="evidence" value="ECO:0007669"/>
    <property type="project" value="InterPro"/>
</dbReference>
<protein>
    <submittedName>
        <fullName evidence="7">Uncharacterized protein</fullName>
    </submittedName>
</protein>
<keyword evidence="2 5" id="KW-0547">Nucleotide-binding</keyword>
<dbReference type="AlphaFoldDB" id="A0A6B2L992"/>
<reference evidence="7" key="1">
    <citation type="journal article" date="2020" name="J. Eukaryot. Microbiol.">
        <title>De novo Sequencing, Assembly and Annotation of the Transcriptome for the Free-Living Testate Amoeba Arcella intermedia.</title>
        <authorList>
            <person name="Ribeiro G.M."/>
            <person name="Porfirio-Sousa A.L."/>
            <person name="Maurer-Alcala X.X."/>
            <person name="Katz L.A."/>
            <person name="Lahr D.J.G."/>
        </authorList>
    </citation>
    <scope>NUCLEOTIDE SEQUENCE</scope>
</reference>
<dbReference type="PANTHER" id="PTHR10218">
    <property type="entry name" value="GTP-BINDING PROTEIN ALPHA SUBUNIT"/>
    <property type="match status" value="1"/>
</dbReference>
<feature type="binding site" evidence="5">
    <location>
        <begin position="237"/>
        <end position="240"/>
    </location>
    <ligand>
        <name>GTP</name>
        <dbReference type="ChEBI" id="CHEBI:37565"/>
    </ligand>
</feature>
<dbReference type="CDD" id="cd00066">
    <property type="entry name" value="G-alpha"/>
    <property type="match status" value="1"/>
</dbReference>
<dbReference type="SUPFAM" id="SSF47895">
    <property type="entry name" value="Transducin (alpha subunit), insertion domain"/>
    <property type="match status" value="1"/>
</dbReference>
<dbReference type="FunFam" id="3.40.50.300:FF:000720">
    <property type="entry name" value="Guanine nucleotide-binding protein G(k) subunit alpha"/>
    <property type="match status" value="1"/>
</dbReference>
<name>A0A6B2L992_9EUKA</name>
<organism evidence="7">
    <name type="scientific">Arcella intermedia</name>
    <dbReference type="NCBI Taxonomy" id="1963864"/>
    <lineage>
        <taxon>Eukaryota</taxon>
        <taxon>Amoebozoa</taxon>
        <taxon>Tubulinea</taxon>
        <taxon>Elardia</taxon>
        <taxon>Arcellinida</taxon>
        <taxon>Sphaerothecina</taxon>
        <taxon>Arcellidae</taxon>
        <taxon>Arcella</taxon>
    </lineage>
</organism>
<dbReference type="PRINTS" id="PR00318">
    <property type="entry name" value="GPROTEINA"/>
</dbReference>
<dbReference type="Gene3D" id="3.40.50.300">
    <property type="entry name" value="P-loop containing nucleotide triphosphate hydrolases"/>
    <property type="match status" value="1"/>
</dbReference>
<dbReference type="GO" id="GO:0005737">
    <property type="term" value="C:cytoplasm"/>
    <property type="evidence" value="ECO:0007669"/>
    <property type="project" value="TreeGrafter"/>
</dbReference>
<dbReference type="PROSITE" id="PS51882">
    <property type="entry name" value="G_ALPHA"/>
    <property type="match status" value="1"/>
</dbReference>
<proteinExistence type="predicted"/>
<dbReference type="Gene3D" id="1.10.400.10">
    <property type="entry name" value="GI Alpha 1, domain 2-like"/>
    <property type="match status" value="1"/>
</dbReference>